<protein>
    <submittedName>
        <fullName evidence="9">Fungal-specific transcription factor domain-containing protein</fullName>
    </submittedName>
</protein>
<dbReference type="PROSITE" id="PS50048">
    <property type="entry name" value="ZN2_CY6_FUNGAL_2"/>
    <property type="match status" value="1"/>
</dbReference>
<keyword evidence="3" id="KW-0805">Transcription regulation</keyword>
<comment type="subcellular location">
    <subcellularLocation>
        <location evidence="1">Nucleus</location>
    </subcellularLocation>
</comment>
<evidence type="ECO:0000259" key="8">
    <source>
        <dbReference type="PROSITE" id="PS50048"/>
    </source>
</evidence>
<organism evidence="9 10">
    <name type="scientific">Podospora didyma</name>
    <dbReference type="NCBI Taxonomy" id="330526"/>
    <lineage>
        <taxon>Eukaryota</taxon>
        <taxon>Fungi</taxon>
        <taxon>Dikarya</taxon>
        <taxon>Ascomycota</taxon>
        <taxon>Pezizomycotina</taxon>
        <taxon>Sordariomycetes</taxon>
        <taxon>Sordariomycetidae</taxon>
        <taxon>Sordariales</taxon>
        <taxon>Podosporaceae</taxon>
        <taxon>Podospora</taxon>
    </lineage>
</organism>
<dbReference type="CDD" id="cd00067">
    <property type="entry name" value="GAL4"/>
    <property type="match status" value="1"/>
</dbReference>
<evidence type="ECO:0000313" key="9">
    <source>
        <dbReference type="EMBL" id="KAK3367532.1"/>
    </source>
</evidence>
<reference evidence="9" key="1">
    <citation type="journal article" date="2023" name="Mol. Phylogenet. Evol.">
        <title>Genome-scale phylogeny and comparative genomics of the fungal order Sordariales.</title>
        <authorList>
            <person name="Hensen N."/>
            <person name="Bonometti L."/>
            <person name="Westerberg I."/>
            <person name="Brannstrom I.O."/>
            <person name="Guillou S."/>
            <person name="Cros-Aarteil S."/>
            <person name="Calhoun S."/>
            <person name="Haridas S."/>
            <person name="Kuo A."/>
            <person name="Mondo S."/>
            <person name="Pangilinan J."/>
            <person name="Riley R."/>
            <person name="LaButti K."/>
            <person name="Andreopoulos B."/>
            <person name="Lipzen A."/>
            <person name="Chen C."/>
            <person name="Yan M."/>
            <person name="Daum C."/>
            <person name="Ng V."/>
            <person name="Clum A."/>
            <person name="Steindorff A."/>
            <person name="Ohm R.A."/>
            <person name="Martin F."/>
            <person name="Silar P."/>
            <person name="Natvig D.O."/>
            <person name="Lalanne C."/>
            <person name="Gautier V."/>
            <person name="Ament-Velasquez S.L."/>
            <person name="Kruys A."/>
            <person name="Hutchinson M.I."/>
            <person name="Powell A.J."/>
            <person name="Barry K."/>
            <person name="Miller A.N."/>
            <person name="Grigoriev I.V."/>
            <person name="Debuchy R."/>
            <person name="Gladieux P."/>
            <person name="Hiltunen Thoren M."/>
            <person name="Johannesson H."/>
        </authorList>
    </citation>
    <scope>NUCLEOTIDE SEQUENCE</scope>
    <source>
        <strain evidence="9">CBS 232.78</strain>
    </source>
</reference>
<dbReference type="InterPro" id="IPR007219">
    <property type="entry name" value="XnlR_reg_dom"/>
</dbReference>
<dbReference type="GO" id="GO:0006351">
    <property type="term" value="P:DNA-templated transcription"/>
    <property type="evidence" value="ECO:0007669"/>
    <property type="project" value="InterPro"/>
</dbReference>
<comment type="caution">
    <text evidence="9">The sequence shown here is derived from an EMBL/GenBank/DDBJ whole genome shotgun (WGS) entry which is preliminary data.</text>
</comment>
<dbReference type="Proteomes" id="UP001285441">
    <property type="component" value="Unassembled WGS sequence"/>
</dbReference>
<evidence type="ECO:0000256" key="2">
    <source>
        <dbReference type="ARBA" id="ARBA00022723"/>
    </source>
</evidence>
<gene>
    <name evidence="9" type="ORF">B0H63DRAFT_529251</name>
</gene>
<dbReference type="GO" id="GO:0008270">
    <property type="term" value="F:zinc ion binding"/>
    <property type="evidence" value="ECO:0007669"/>
    <property type="project" value="InterPro"/>
</dbReference>
<dbReference type="EMBL" id="JAULSW010000011">
    <property type="protein sequence ID" value="KAK3367532.1"/>
    <property type="molecule type" value="Genomic_DNA"/>
</dbReference>
<keyword evidence="10" id="KW-1185">Reference proteome</keyword>
<evidence type="ECO:0000256" key="6">
    <source>
        <dbReference type="ARBA" id="ARBA00023242"/>
    </source>
</evidence>
<dbReference type="AlphaFoldDB" id="A0AAE0K0P3"/>
<dbReference type="PROSITE" id="PS00463">
    <property type="entry name" value="ZN2_CY6_FUNGAL_1"/>
    <property type="match status" value="1"/>
</dbReference>
<dbReference type="InterPro" id="IPR036864">
    <property type="entry name" value="Zn2-C6_fun-type_DNA-bd_sf"/>
</dbReference>
<dbReference type="Pfam" id="PF00172">
    <property type="entry name" value="Zn_clus"/>
    <property type="match status" value="1"/>
</dbReference>
<feature type="compositionally biased region" description="Low complexity" evidence="7">
    <location>
        <begin position="8"/>
        <end position="34"/>
    </location>
</feature>
<dbReference type="GO" id="GO:0000981">
    <property type="term" value="F:DNA-binding transcription factor activity, RNA polymerase II-specific"/>
    <property type="evidence" value="ECO:0007669"/>
    <property type="project" value="InterPro"/>
</dbReference>
<evidence type="ECO:0000313" key="10">
    <source>
        <dbReference type="Proteomes" id="UP001285441"/>
    </source>
</evidence>
<dbReference type="SMART" id="SM00906">
    <property type="entry name" value="Fungal_trans"/>
    <property type="match status" value="1"/>
</dbReference>
<evidence type="ECO:0000256" key="3">
    <source>
        <dbReference type="ARBA" id="ARBA00023015"/>
    </source>
</evidence>
<sequence>MPSTTTKASAAVAAAADNSNGTNSNTNANGTPAPAKRPRQSSGPACQQCRLRKLRCDRQMPCGACVDTGVACHVDPTTPQRGPKRGHLKVLRSRIAALERHIGKSDPGGVDGLDLDNISSSGGHESDSPRGVSPVAFSGVTAVSIPATAALDLSLPDAVPPTSLQQHLVHLEHHRPSIGGVVVPQVAPPPPATLQTINPAQLPLIDDGGIRGSGGASYHHHQIDHQALGWPATTTTGEDAQLIPSLTRADLDQLYFDRVHVFMPVLQQCRYYNRSSKPSSPTSSHRNSFSSTHYASSTSFSTASHECLQYAMWAMAASLSSQFQHLRCMLYREVLERLKALELASHSLSAEDEATSRLEQAQAWILVAIYELMQVGFHRAWASAGRAIRLVQLLRLNEVDYYSSHADGSEDAPDVFVEKEVKRRTFWMALCLDRFSCVLGGLPLTLSEQGISTRLPCPEDAFQSGTPMVMPFLPEVMVLDNQCKLSPFAECVVFTMLWGQVLVHKQQAAAATEYAYSGSSNTTNSHPTPADFCKRQLWLDSILSRRMLHLQQNYRAASIRVDSMLLLTSMVAQSALLLLCKAVESVPPTAAEYGELIDRFAGREAAGVKEIARLSKFLTHFSIFKVHPFTPISLFLCQQSILSLRDRDASLEDDLGTITDALRELKAVNGLCQEGLDMSSCGFSDFDPPGLLGTPDSLMAFLDSEMTI</sequence>
<keyword evidence="6" id="KW-0539">Nucleus</keyword>
<dbReference type="CDD" id="cd12148">
    <property type="entry name" value="fungal_TF_MHR"/>
    <property type="match status" value="1"/>
</dbReference>
<dbReference type="GO" id="GO:0003677">
    <property type="term" value="F:DNA binding"/>
    <property type="evidence" value="ECO:0007669"/>
    <property type="project" value="UniProtKB-KW"/>
</dbReference>
<reference evidence="9" key="2">
    <citation type="submission" date="2023-06" db="EMBL/GenBank/DDBJ databases">
        <authorList>
            <consortium name="Lawrence Berkeley National Laboratory"/>
            <person name="Haridas S."/>
            <person name="Hensen N."/>
            <person name="Bonometti L."/>
            <person name="Westerberg I."/>
            <person name="Brannstrom I.O."/>
            <person name="Guillou S."/>
            <person name="Cros-Aarteil S."/>
            <person name="Calhoun S."/>
            <person name="Kuo A."/>
            <person name="Mondo S."/>
            <person name="Pangilinan J."/>
            <person name="Riley R."/>
            <person name="LaButti K."/>
            <person name="Andreopoulos B."/>
            <person name="Lipzen A."/>
            <person name="Chen C."/>
            <person name="Yanf M."/>
            <person name="Daum C."/>
            <person name="Ng V."/>
            <person name="Clum A."/>
            <person name="Steindorff A."/>
            <person name="Ohm R."/>
            <person name="Martin F."/>
            <person name="Silar P."/>
            <person name="Natvig D."/>
            <person name="Lalanne C."/>
            <person name="Gautier V."/>
            <person name="Ament-velasquez S.L."/>
            <person name="Kruys A."/>
            <person name="Hutchinson M.I."/>
            <person name="Powell A.J."/>
            <person name="Barry K."/>
            <person name="Miller A.N."/>
            <person name="Grigoriev I.V."/>
            <person name="Debuchy R."/>
            <person name="Gladieux P."/>
            <person name="Thoren M.H."/>
            <person name="Johannesson H."/>
        </authorList>
    </citation>
    <scope>NUCLEOTIDE SEQUENCE</scope>
    <source>
        <strain evidence="9">CBS 232.78</strain>
    </source>
</reference>
<name>A0AAE0K0P3_9PEZI</name>
<feature type="domain" description="Zn(2)-C6 fungal-type" evidence="8">
    <location>
        <begin position="45"/>
        <end position="74"/>
    </location>
</feature>
<keyword evidence="4" id="KW-0238">DNA-binding</keyword>
<dbReference type="SMART" id="SM00066">
    <property type="entry name" value="GAL4"/>
    <property type="match status" value="1"/>
</dbReference>
<dbReference type="PANTHER" id="PTHR47338">
    <property type="entry name" value="ZN(II)2CYS6 TRANSCRIPTION FACTOR (EUROFUNG)-RELATED"/>
    <property type="match status" value="1"/>
</dbReference>
<feature type="region of interest" description="Disordered" evidence="7">
    <location>
        <begin position="102"/>
        <end position="131"/>
    </location>
</feature>
<evidence type="ECO:0000256" key="7">
    <source>
        <dbReference type="SAM" id="MobiDB-lite"/>
    </source>
</evidence>
<dbReference type="InterPro" id="IPR050815">
    <property type="entry name" value="TF_fung"/>
</dbReference>
<feature type="region of interest" description="Disordered" evidence="7">
    <location>
        <begin position="1"/>
        <end position="44"/>
    </location>
</feature>
<evidence type="ECO:0000256" key="4">
    <source>
        <dbReference type="ARBA" id="ARBA00023125"/>
    </source>
</evidence>
<dbReference type="SUPFAM" id="SSF57701">
    <property type="entry name" value="Zn2/Cys6 DNA-binding domain"/>
    <property type="match status" value="1"/>
</dbReference>
<keyword evidence="5" id="KW-0804">Transcription</keyword>
<dbReference type="Gene3D" id="4.10.240.10">
    <property type="entry name" value="Zn(2)-C6 fungal-type DNA-binding domain"/>
    <property type="match status" value="1"/>
</dbReference>
<evidence type="ECO:0000256" key="5">
    <source>
        <dbReference type="ARBA" id="ARBA00023163"/>
    </source>
</evidence>
<dbReference type="InterPro" id="IPR001138">
    <property type="entry name" value="Zn2Cys6_DnaBD"/>
</dbReference>
<proteinExistence type="predicted"/>
<accession>A0AAE0K0P3</accession>
<dbReference type="Pfam" id="PF04082">
    <property type="entry name" value="Fungal_trans"/>
    <property type="match status" value="1"/>
</dbReference>
<dbReference type="GO" id="GO:0005634">
    <property type="term" value="C:nucleus"/>
    <property type="evidence" value="ECO:0007669"/>
    <property type="project" value="UniProtKB-SubCell"/>
</dbReference>
<keyword evidence="2" id="KW-0479">Metal-binding</keyword>
<evidence type="ECO:0000256" key="1">
    <source>
        <dbReference type="ARBA" id="ARBA00004123"/>
    </source>
</evidence>
<dbReference type="PANTHER" id="PTHR47338:SF3">
    <property type="entry name" value="C6 FINGER DOMAIN TRANSCRIPTION FACTOR DBAA-RELATED"/>
    <property type="match status" value="1"/>
</dbReference>